<reference evidence="3" key="1">
    <citation type="submission" date="2025-08" db="UniProtKB">
        <authorList>
            <consortium name="RefSeq"/>
        </authorList>
    </citation>
    <scope>IDENTIFICATION</scope>
</reference>
<keyword evidence="2" id="KW-1185">Reference proteome</keyword>
<dbReference type="AlphaFoldDB" id="A0A9Y3RAC1"/>
<evidence type="ECO:0000313" key="3">
    <source>
        <dbReference type="RefSeq" id="XP_005730447.1"/>
    </source>
</evidence>
<evidence type="ECO:0000256" key="1">
    <source>
        <dbReference type="SAM" id="SignalP"/>
    </source>
</evidence>
<sequence>MRFSLSWLLLLLLTVGSHQANDSGSRYPRVNASWRSESNAAHTLTLNAKVVKSGLQSRVPRQQHKPQAPIQHVCWHSSKALCFPQKAQQFTSAPQLPRQQVDSLSWATQPKWKPSCPPKHFCQSKEPLVSHRPGSPLRLPGFLPQWPQWPDRPLYQLQRPHYQAKWPLYSLQMPQYHAKLPHYQPYYQSKRPHYMTVLPIYRGKVIGLSRQATPVSPPGTERGANVIATQRDQWSWKTINEITGFQWPLFMNVFS</sequence>
<accession>A0A9Y3RAC1</accession>
<feature type="signal peptide" evidence="1">
    <location>
        <begin position="1"/>
        <end position="20"/>
    </location>
</feature>
<protein>
    <submittedName>
        <fullName evidence="3">Uncharacterized protein LOC102192581</fullName>
    </submittedName>
</protein>
<proteinExistence type="predicted"/>
<dbReference type="Proteomes" id="UP000695023">
    <property type="component" value="Unplaced"/>
</dbReference>
<organism evidence="2 3">
    <name type="scientific">Pundamilia nyererei</name>
    <dbReference type="NCBI Taxonomy" id="303518"/>
    <lineage>
        <taxon>Eukaryota</taxon>
        <taxon>Metazoa</taxon>
        <taxon>Chordata</taxon>
        <taxon>Craniata</taxon>
        <taxon>Vertebrata</taxon>
        <taxon>Euteleostomi</taxon>
        <taxon>Actinopterygii</taxon>
        <taxon>Neopterygii</taxon>
        <taxon>Teleostei</taxon>
        <taxon>Neoteleostei</taxon>
        <taxon>Acanthomorphata</taxon>
        <taxon>Ovalentaria</taxon>
        <taxon>Cichlomorphae</taxon>
        <taxon>Cichliformes</taxon>
        <taxon>Cichlidae</taxon>
        <taxon>African cichlids</taxon>
        <taxon>Pseudocrenilabrinae</taxon>
        <taxon>Haplochromini</taxon>
        <taxon>Pundamilia</taxon>
    </lineage>
</organism>
<evidence type="ECO:0000313" key="2">
    <source>
        <dbReference type="Proteomes" id="UP000695023"/>
    </source>
</evidence>
<feature type="chain" id="PRO_5041243771" evidence="1">
    <location>
        <begin position="21"/>
        <end position="255"/>
    </location>
</feature>
<name>A0A9Y3RAC1_9CICH</name>
<gene>
    <name evidence="3" type="primary">LOC102192581</name>
</gene>
<dbReference type="GeneID" id="102192581"/>
<keyword evidence="1" id="KW-0732">Signal</keyword>
<dbReference type="RefSeq" id="XP_005730447.1">
    <property type="nucleotide sequence ID" value="XM_005730390.2"/>
</dbReference>